<evidence type="ECO:0000313" key="1">
    <source>
        <dbReference type="EMBL" id="CRK88823.1"/>
    </source>
</evidence>
<organism evidence="1 2">
    <name type="scientific">Clunio marinus</name>
    <dbReference type="NCBI Taxonomy" id="568069"/>
    <lineage>
        <taxon>Eukaryota</taxon>
        <taxon>Metazoa</taxon>
        <taxon>Ecdysozoa</taxon>
        <taxon>Arthropoda</taxon>
        <taxon>Hexapoda</taxon>
        <taxon>Insecta</taxon>
        <taxon>Pterygota</taxon>
        <taxon>Neoptera</taxon>
        <taxon>Endopterygota</taxon>
        <taxon>Diptera</taxon>
        <taxon>Nematocera</taxon>
        <taxon>Chironomoidea</taxon>
        <taxon>Chironomidae</taxon>
        <taxon>Clunio</taxon>
    </lineage>
</organism>
<reference evidence="1 2" key="1">
    <citation type="submission" date="2015-04" db="EMBL/GenBank/DDBJ databases">
        <authorList>
            <person name="Syromyatnikov M.Y."/>
            <person name="Popov V.N."/>
        </authorList>
    </citation>
    <scope>NUCLEOTIDE SEQUENCE [LARGE SCALE GENOMIC DNA]</scope>
</reference>
<dbReference type="Proteomes" id="UP000183832">
    <property type="component" value="Unassembled WGS sequence"/>
</dbReference>
<sequence>MSIREFDETPSANVSKLRKRMKMKLNKILNQQGFLKTLSFQHMSISSTASFSVYSQVLRKPELPFS</sequence>
<name>A0A1J1HL89_9DIPT</name>
<keyword evidence="2" id="KW-1185">Reference proteome</keyword>
<evidence type="ECO:0000313" key="2">
    <source>
        <dbReference type="Proteomes" id="UP000183832"/>
    </source>
</evidence>
<dbReference type="EMBL" id="CVRI01000010">
    <property type="protein sequence ID" value="CRK88823.1"/>
    <property type="molecule type" value="Genomic_DNA"/>
</dbReference>
<accession>A0A1J1HL89</accession>
<proteinExistence type="predicted"/>
<gene>
    <name evidence="1" type="ORF">CLUMA_CG002698</name>
</gene>
<protein>
    <submittedName>
        <fullName evidence="1">CLUMA_CG002698, isoform A</fullName>
    </submittedName>
</protein>
<dbReference type="AlphaFoldDB" id="A0A1J1HL89"/>